<reference evidence="1 2" key="1">
    <citation type="submission" date="2009-01" db="EMBL/GenBank/DDBJ databases">
        <title>Complete sequence of Clostridium cellulolyticum H10.</title>
        <authorList>
            <consortium name="US DOE Joint Genome Institute"/>
            <person name="Lucas S."/>
            <person name="Copeland A."/>
            <person name="Lapidus A."/>
            <person name="Glavina del Rio T."/>
            <person name="Dalin E."/>
            <person name="Tice H."/>
            <person name="Bruce D."/>
            <person name="Goodwin L."/>
            <person name="Pitluck S."/>
            <person name="Chertkov O."/>
            <person name="Saunders E."/>
            <person name="Brettin T."/>
            <person name="Detter J.C."/>
            <person name="Han C."/>
            <person name="Larimer F."/>
            <person name="Land M."/>
            <person name="Hauser L."/>
            <person name="Kyrpides N."/>
            <person name="Ivanova N."/>
            <person name="Zhou J."/>
            <person name="Richardson P."/>
        </authorList>
    </citation>
    <scope>NUCLEOTIDE SEQUENCE [LARGE SCALE GENOMIC DNA]</scope>
    <source>
        <strain evidence="2">ATCC 35319 / DSM 5812 / JCM 6584 / H10</strain>
    </source>
</reference>
<dbReference type="Proteomes" id="UP000001349">
    <property type="component" value="Chromosome"/>
</dbReference>
<gene>
    <name evidence="1" type="ordered locus">Ccel_3061</name>
</gene>
<dbReference type="EMBL" id="CP001348">
    <property type="protein sequence ID" value="ACL77353.1"/>
    <property type="molecule type" value="Genomic_DNA"/>
</dbReference>
<accession>B8I921</accession>
<proteinExistence type="predicted"/>
<sequence>MKLNFIKKIRSVGFMPCTYGICDECQGVNDCDYCDDFIPGLFIDDEFEN</sequence>
<dbReference type="KEGG" id="cce:Ccel_3061"/>
<keyword evidence="2" id="KW-1185">Reference proteome</keyword>
<name>B8I921_RUMCH</name>
<protein>
    <submittedName>
        <fullName evidence="1">Uncharacterized protein</fullName>
    </submittedName>
</protein>
<organism evidence="1 2">
    <name type="scientific">Ruminiclostridium cellulolyticum (strain ATCC 35319 / DSM 5812 / JCM 6584 / H10)</name>
    <name type="common">Clostridium cellulolyticum</name>
    <dbReference type="NCBI Taxonomy" id="394503"/>
    <lineage>
        <taxon>Bacteria</taxon>
        <taxon>Bacillati</taxon>
        <taxon>Bacillota</taxon>
        <taxon>Clostridia</taxon>
        <taxon>Eubacteriales</taxon>
        <taxon>Oscillospiraceae</taxon>
        <taxon>Ruminiclostridium</taxon>
    </lineage>
</organism>
<evidence type="ECO:0000313" key="2">
    <source>
        <dbReference type="Proteomes" id="UP000001349"/>
    </source>
</evidence>
<evidence type="ECO:0000313" key="1">
    <source>
        <dbReference type="EMBL" id="ACL77353.1"/>
    </source>
</evidence>
<dbReference type="STRING" id="394503.Ccel_3061"/>
<dbReference type="HOGENOM" id="CLU_3134079_0_0_9"/>
<dbReference type="AlphaFoldDB" id="B8I921"/>